<evidence type="ECO:0000256" key="2">
    <source>
        <dbReference type="ARBA" id="ARBA00022475"/>
    </source>
</evidence>
<keyword evidence="2" id="KW-1003">Cell membrane</keyword>
<sequence>MATGRKGPAVDGKALLKYGIGLALLGWVIFANWDDRFDPLAASKNLVESQQAILNGDPLPEPYTATPGLRAVLQRPIQWLPLVTAAIVCALATLLTFVRWYLLVRAQDLPFSLRNAMRLGLVGYYFNTFLPGSVGGDLLKAVAISREQTRRTVAVATVMIDRAIGLWGLLWFVGGLGAIFWWLGDPMFANVQIQSLVRRALWLLGISVVGWILLGFLPQRRADRFAGRLLSIPKLGNSLAELWRAVWMYRQKPKAVAVALVLSMVGHIGFVLTFHLAARVFATGDPNQAAGTLAEHFLIVPVGMIVLALFPTPGGVGGGEAAYAWLYTSMLGRAGVIGVLGCLAQRLITLGLGLIGYIVYLRMKTVDPQAMATPSSEVPVDAPADTPNGASAGATDSEPSAPQQVRADSV</sequence>
<keyword evidence="4 7" id="KW-1133">Transmembrane helix</keyword>
<gene>
    <name evidence="8" type="ORF">GMBLW1_24590</name>
</gene>
<dbReference type="InParanoid" id="A0A6C2YJP1"/>
<dbReference type="PANTHER" id="PTHR40277">
    <property type="entry name" value="BLL5419 PROTEIN"/>
    <property type="match status" value="1"/>
</dbReference>
<dbReference type="AlphaFoldDB" id="A0A6C2YJP1"/>
<dbReference type="Pfam" id="PF03706">
    <property type="entry name" value="LPG_synthase_TM"/>
    <property type="match status" value="1"/>
</dbReference>
<dbReference type="EMBL" id="LR586016">
    <property type="protein sequence ID" value="VIP01501.1"/>
    <property type="molecule type" value="Genomic_DNA"/>
</dbReference>
<dbReference type="PANTHER" id="PTHR40277:SF1">
    <property type="entry name" value="BLL5419 PROTEIN"/>
    <property type="match status" value="1"/>
</dbReference>
<evidence type="ECO:0000313" key="8">
    <source>
        <dbReference type="EMBL" id="VIP01501.1"/>
    </source>
</evidence>
<keyword evidence="3 7" id="KW-0812">Transmembrane</keyword>
<evidence type="ECO:0000256" key="1">
    <source>
        <dbReference type="ARBA" id="ARBA00004651"/>
    </source>
</evidence>
<dbReference type="InterPro" id="IPR022791">
    <property type="entry name" value="L-PG_synthase/AglD"/>
</dbReference>
<feature type="transmembrane region" description="Helical" evidence="7">
    <location>
        <begin position="164"/>
        <end position="184"/>
    </location>
</feature>
<protein>
    <recommendedName>
        <fullName evidence="10">Flippase-like domain-containing protein</fullName>
    </recommendedName>
</protein>
<keyword evidence="9" id="KW-1185">Reference proteome</keyword>
<feature type="transmembrane region" description="Helical" evidence="7">
    <location>
        <begin position="255"/>
        <end position="277"/>
    </location>
</feature>
<evidence type="ECO:0000256" key="5">
    <source>
        <dbReference type="ARBA" id="ARBA00023136"/>
    </source>
</evidence>
<reference evidence="8" key="1">
    <citation type="submission" date="2019-04" db="EMBL/GenBank/DDBJ databases">
        <authorList>
            <consortium name="Science for Life Laboratories"/>
        </authorList>
    </citation>
    <scope>NUCLEOTIDE SEQUENCE</scope>
    <source>
        <strain evidence="8">MBLW1</strain>
    </source>
</reference>
<proteinExistence type="predicted"/>
<feature type="transmembrane region" description="Helical" evidence="7">
    <location>
        <begin position="79"/>
        <end position="102"/>
    </location>
</feature>
<evidence type="ECO:0000256" key="4">
    <source>
        <dbReference type="ARBA" id="ARBA00022989"/>
    </source>
</evidence>
<feature type="transmembrane region" description="Helical" evidence="7">
    <location>
        <begin position="330"/>
        <end position="361"/>
    </location>
</feature>
<evidence type="ECO:0000313" key="9">
    <source>
        <dbReference type="Proteomes" id="UP000464378"/>
    </source>
</evidence>
<name>A0A6C2YJP1_9BACT</name>
<evidence type="ECO:0000256" key="3">
    <source>
        <dbReference type="ARBA" id="ARBA00022692"/>
    </source>
</evidence>
<feature type="transmembrane region" description="Helical" evidence="7">
    <location>
        <begin position="122"/>
        <end position="143"/>
    </location>
</feature>
<feature type="transmembrane region" description="Helical" evidence="7">
    <location>
        <begin position="289"/>
        <end position="310"/>
    </location>
</feature>
<evidence type="ECO:0000256" key="6">
    <source>
        <dbReference type="SAM" id="MobiDB-lite"/>
    </source>
</evidence>
<dbReference type="KEGG" id="tim:GMBLW1_24590"/>
<dbReference type="GO" id="GO:0005886">
    <property type="term" value="C:plasma membrane"/>
    <property type="evidence" value="ECO:0007669"/>
    <property type="project" value="UniProtKB-SubCell"/>
</dbReference>
<evidence type="ECO:0000256" key="7">
    <source>
        <dbReference type="SAM" id="Phobius"/>
    </source>
</evidence>
<evidence type="ECO:0008006" key="10">
    <source>
        <dbReference type="Google" id="ProtNLM"/>
    </source>
</evidence>
<feature type="region of interest" description="Disordered" evidence="6">
    <location>
        <begin position="372"/>
        <end position="410"/>
    </location>
</feature>
<comment type="subcellular location">
    <subcellularLocation>
        <location evidence="1">Cell membrane</location>
        <topology evidence="1">Multi-pass membrane protein</topology>
    </subcellularLocation>
</comment>
<accession>A0A6C2YJP1</accession>
<dbReference type="RefSeq" id="WP_162656700.1">
    <property type="nucleotide sequence ID" value="NZ_LR593887.1"/>
</dbReference>
<organism evidence="8">
    <name type="scientific">Tuwongella immobilis</name>
    <dbReference type="NCBI Taxonomy" id="692036"/>
    <lineage>
        <taxon>Bacteria</taxon>
        <taxon>Pseudomonadati</taxon>
        <taxon>Planctomycetota</taxon>
        <taxon>Planctomycetia</taxon>
        <taxon>Gemmatales</taxon>
        <taxon>Gemmataceae</taxon>
        <taxon>Tuwongella</taxon>
    </lineage>
</organism>
<dbReference type="Proteomes" id="UP000464378">
    <property type="component" value="Chromosome"/>
</dbReference>
<feature type="transmembrane region" description="Helical" evidence="7">
    <location>
        <begin position="15"/>
        <end position="33"/>
    </location>
</feature>
<feature type="transmembrane region" description="Helical" evidence="7">
    <location>
        <begin position="196"/>
        <end position="217"/>
    </location>
</feature>
<keyword evidence="5 7" id="KW-0472">Membrane</keyword>
<dbReference type="EMBL" id="LR593887">
    <property type="protein sequence ID" value="VTR98595.1"/>
    <property type="molecule type" value="Genomic_DNA"/>
</dbReference>